<evidence type="ECO:0000259" key="2">
    <source>
        <dbReference type="Pfam" id="PF19050"/>
    </source>
</evidence>
<comment type="caution">
    <text evidence="3">The sequence shown here is derived from an EMBL/GenBank/DDBJ whole genome shotgun (WGS) entry which is preliminary data.</text>
</comment>
<accession>A0A9P3GNB4</accession>
<dbReference type="EMBL" id="BPQB01000082">
    <property type="protein sequence ID" value="GJE98136.1"/>
    <property type="molecule type" value="Genomic_DNA"/>
</dbReference>
<feature type="compositionally biased region" description="Low complexity" evidence="1">
    <location>
        <begin position="71"/>
        <end position="95"/>
    </location>
</feature>
<feature type="compositionally biased region" description="Pro residues" evidence="1">
    <location>
        <begin position="48"/>
        <end position="64"/>
    </location>
</feature>
<organism evidence="3 4">
    <name type="scientific">Phanerochaete sordida</name>
    <dbReference type="NCBI Taxonomy" id="48140"/>
    <lineage>
        <taxon>Eukaryota</taxon>
        <taxon>Fungi</taxon>
        <taxon>Dikarya</taxon>
        <taxon>Basidiomycota</taxon>
        <taxon>Agaricomycotina</taxon>
        <taxon>Agaricomycetes</taxon>
        <taxon>Polyporales</taxon>
        <taxon>Phanerochaetaceae</taxon>
        <taxon>Phanerochaete</taxon>
    </lineage>
</organism>
<proteinExistence type="predicted"/>
<dbReference type="Pfam" id="PF19050">
    <property type="entry name" value="PhoD_2"/>
    <property type="match status" value="2"/>
</dbReference>
<dbReference type="InterPro" id="IPR043904">
    <property type="entry name" value="PhoD_2-like"/>
</dbReference>
<dbReference type="AlphaFoldDB" id="A0A9P3GNB4"/>
<dbReference type="InterPro" id="IPR038607">
    <property type="entry name" value="PhoD-like_sf"/>
</dbReference>
<gene>
    <name evidence="3" type="ORF">PsYK624_143580</name>
</gene>
<sequence>MDNAGWRARHHARKEEERWSNPQRGPDGRYMPVEQVGPLAEPFVGGFLPPPSPTPSMHPPPTPPAKDERYQYQQQQQHQQYQQQPPYQPSYSPSYLTPTPGPSWYQAPHAEPAAPEPIQQITQQLSHMSAVDRSRNLRVQHMEPMLQFMAGPLLRYDTVDADGVWHGAAMVVTADAGSVYEPYPSLTYSWDPDAPAERIARARSQSSAQRAGRSFDLGPHPADPLSMVQPVVSGDSPVLSPNALSQTVPGQEIWVYVGSGGTFTFWRFMIHIPLGPSEMRVSYSVNRGQEMAFFVPGRAENMRWAAYSCNGFSSGVNPDDFRGPGFQSGYDPVWVDLLQKHAERPYHVLVGGGDQLYCDALVREPEMQEWVNTKVPKQKKDFVLTDEMRFAIDRFYFNHYCQVFRSGAFARANSTIPMLNMLDDHDLIDGFGSYPDDLMRSPVFSTIGARGYFFFLLFQCFINVEVDGRDMARHPFKSVVIGGDGCYVPYPSHSFLSYLGPQVYMLLLDCRAERKKDQVCSPFEYKTAFDRIQRLPPQVEHLVVQLGIPIAYPRMVFLETALESKLNPLVALGRAGSMGLSGFVNKFNADAELLDDLNDHWTAKAHKKERNWFIEQLQLYAKQHHKRITFLSGDVHCAAVGVLKTFVKGKNSQDVPPPKDHRYMINVVTSAIVNTPPPNGVLTLVSSLATKTHRTLHHLETDETMMPVFTQEPSGASPKSKYIMGRRNWCGVVWDPKNGNLVFDIRVEKEKGFGETVGYVVDAPPPRWS</sequence>
<evidence type="ECO:0000313" key="4">
    <source>
        <dbReference type="Proteomes" id="UP000703269"/>
    </source>
</evidence>
<feature type="domain" description="PhoD-like phosphatase" evidence="2">
    <location>
        <begin position="571"/>
        <end position="745"/>
    </location>
</feature>
<feature type="region of interest" description="Disordered" evidence="1">
    <location>
        <begin position="200"/>
        <end position="219"/>
    </location>
</feature>
<dbReference type="InterPro" id="IPR018946">
    <property type="entry name" value="PhoD-like_MPP"/>
</dbReference>
<protein>
    <recommendedName>
        <fullName evidence="2">PhoD-like phosphatase domain-containing protein</fullName>
    </recommendedName>
</protein>
<dbReference type="Gene3D" id="3.60.21.70">
    <property type="entry name" value="PhoD-like phosphatase"/>
    <property type="match status" value="1"/>
</dbReference>
<feature type="compositionally biased region" description="Low complexity" evidence="1">
    <location>
        <begin position="202"/>
        <end position="214"/>
    </location>
</feature>
<evidence type="ECO:0000313" key="3">
    <source>
        <dbReference type="EMBL" id="GJE98136.1"/>
    </source>
</evidence>
<dbReference type="CDD" id="cd07389">
    <property type="entry name" value="MPP_PhoD"/>
    <property type="match status" value="1"/>
</dbReference>
<keyword evidence="4" id="KW-1185">Reference proteome</keyword>
<dbReference type="GO" id="GO:0016020">
    <property type="term" value="C:membrane"/>
    <property type="evidence" value="ECO:0007669"/>
    <property type="project" value="TreeGrafter"/>
</dbReference>
<dbReference type="OrthoDB" id="2419400at2759"/>
<dbReference type="PANTHER" id="PTHR46689">
    <property type="entry name" value="MEMBRANE PROTEIN, PUTATIVE-RELATED"/>
    <property type="match status" value="1"/>
</dbReference>
<dbReference type="Proteomes" id="UP000703269">
    <property type="component" value="Unassembled WGS sequence"/>
</dbReference>
<reference evidence="3 4" key="1">
    <citation type="submission" date="2021-08" db="EMBL/GenBank/DDBJ databases">
        <title>Draft Genome Sequence of Phanerochaete sordida strain YK-624.</title>
        <authorList>
            <person name="Mori T."/>
            <person name="Dohra H."/>
            <person name="Suzuki T."/>
            <person name="Kawagishi H."/>
            <person name="Hirai H."/>
        </authorList>
    </citation>
    <scope>NUCLEOTIDE SEQUENCE [LARGE SCALE GENOMIC DNA]</scope>
    <source>
        <strain evidence="3 4">YK-624</strain>
    </source>
</reference>
<name>A0A9P3GNB4_9APHY</name>
<evidence type="ECO:0000256" key="1">
    <source>
        <dbReference type="SAM" id="MobiDB-lite"/>
    </source>
</evidence>
<feature type="domain" description="PhoD-like phosphatase" evidence="2">
    <location>
        <begin position="292"/>
        <end position="560"/>
    </location>
</feature>
<dbReference type="PANTHER" id="PTHR46689:SF1">
    <property type="entry name" value="PHOD-LIKE PHOSPHATASE DOMAIN-CONTAINING PROTEIN"/>
    <property type="match status" value="1"/>
</dbReference>
<feature type="region of interest" description="Disordered" evidence="1">
    <location>
        <begin position="1"/>
        <end position="113"/>
    </location>
</feature>